<dbReference type="InterPro" id="IPR038371">
    <property type="entry name" value="Cu_polyphenol_OxRdtase_sf"/>
</dbReference>
<dbReference type="OrthoDB" id="4279at2"/>
<evidence type="ECO:0000256" key="7">
    <source>
        <dbReference type="ARBA" id="ARBA00047989"/>
    </source>
</evidence>
<keyword evidence="5" id="KW-0378">Hydrolase</keyword>
<proteinExistence type="inferred from homology"/>
<keyword evidence="6" id="KW-0862">Zinc</keyword>
<organism evidence="12 13">
    <name type="scientific">Noviherbaspirillum autotrophicum</name>
    <dbReference type="NCBI Taxonomy" id="709839"/>
    <lineage>
        <taxon>Bacteria</taxon>
        <taxon>Pseudomonadati</taxon>
        <taxon>Pseudomonadota</taxon>
        <taxon>Betaproteobacteria</taxon>
        <taxon>Burkholderiales</taxon>
        <taxon>Oxalobacteraceae</taxon>
        <taxon>Noviherbaspirillum</taxon>
    </lineage>
</organism>
<feature type="region of interest" description="Disordered" evidence="11">
    <location>
        <begin position="24"/>
        <end position="49"/>
    </location>
</feature>
<dbReference type="GO" id="GO:0016787">
    <property type="term" value="F:hydrolase activity"/>
    <property type="evidence" value="ECO:0007669"/>
    <property type="project" value="UniProtKB-KW"/>
</dbReference>
<evidence type="ECO:0000256" key="8">
    <source>
        <dbReference type="ARBA" id="ARBA00048968"/>
    </source>
</evidence>
<evidence type="ECO:0000256" key="4">
    <source>
        <dbReference type="ARBA" id="ARBA00022723"/>
    </source>
</evidence>
<name>A0A0C1Y6N4_9BURK</name>
<evidence type="ECO:0000256" key="6">
    <source>
        <dbReference type="ARBA" id="ARBA00022833"/>
    </source>
</evidence>
<evidence type="ECO:0000313" key="12">
    <source>
        <dbReference type="EMBL" id="KIF82623.1"/>
    </source>
</evidence>
<dbReference type="Pfam" id="PF02578">
    <property type="entry name" value="Cu-oxidase_4"/>
    <property type="match status" value="1"/>
</dbReference>
<accession>A0A0C1Y6N4</accession>
<comment type="catalytic activity">
    <reaction evidence="9">
        <text>S-methyl-5'-thioadenosine + phosphate = 5-(methylsulfanyl)-alpha-D-ribose 1-phosphate + adenine</text>
        <dbReference type="Rhea" id="RHEA:11852"/>
        <dbReference type="ChEBI" id="CHEBI:16708"/>
        <dbReference type="ChEBI" id="CHEBI:17509"/>
        <dbReference type="ChEBI" id="CHEBI:43474"/>
        <dbReference type="ChEBI" id="CHEBI:58533"/>
        <dbReference type="EC" id="2.4.2.28"/>
    </reaction>
    <physiologicalReaction direction="left-to-right" evidence="9">
        <dbReference type="Rhea" id="RHEA:11853"/>
    </physiologicalReaction>
</comment>
<comment type="caution">
    <text evidence="12">The sequence shown here is derived from an EMBL/GenBank/DDBJ whole genome shotgun (WGS) entry which is preliminary data.</text>
</comment>
<evidence type="ECO:0000256" key="2">
    <source>
        <dbReference type="ARBA" id="ARBA00007353"/>
    </source>
</evidence>
<keyword evidence="13" id="KW-1185">Reference proteome</keyword>
<keyword evidence="4" id="KW-0479">Metal-binding</keyword>
<dbReference type="GO" id="GO:0005507">
    <property type="term" value="F:copper ion binding"/>
    <property type="evidence" value="ECO:0007669"/>
    <property type="project" value="TreeGrafter"/>
</dbReference>
<evidence type="ECO:0000256" key="10">
    <source>
        <dbReference type="RuleBase" id="RU361274"/>
    </source>
</evidence>
<keyword evidence="3" id="KW-0808">Transferase</keyword>
<dbReference type="Proteomes" id="UP000031572">
    <property type="component" value="Unassembled WGS sequence"/>
</dbReference>
<dbReference type="InterPro" id="IPR003730">
    <property type="entry name" value="Cu_polyphenol_OxRdtase"/>
</dbReference>
<dbReference type="NCBIfam" id="TIGR00726">
    <property type="entry name" value="peptidoglycan editing factor PgeF"/>
    <property type="match status" value="1"/>
</dbReference>
<dbReference type="PANTHER" id="PTHR30616">
    <property type="entry name" value="UNCHARACTERIZED PROTEIN YFIH"/>
    <property type="match status" value="1"/>
</dbReference>
<evidence type="ECO:0000256" key="9">
    <source>
        <dbReference type="ARBA" id="ARBA00049893"/>
    </source>
</evidence>
<dbReference type="SUPFAM" id="SSF64438">
    <property type="entry name" value="CNF1/YfiH-like putative cysteine hydrolases"/>
    <property type="match status" value="1"/>
</dbReference>
<dbReference type="InterPro" id="IPR011324">
    <property type="entry name" value="Cytotoxic_necrot_fac-like_cat"/>
</dbReference>
<dbReference type="EMBL" id="JWJG01000028">
    <property type="protein sequence ID" value="KIF82623.1"/>
    <property type="molecule type" value="Genomic_DNA"/>
</dbReference>
<dbReference type="PANTHER" id="PTHR30616:SF2">
    <property type="entry name" value="PURINE NUCLEOSIDE PHOSPHORYLASE LACC1"/>
    <property type="match status" value="1"/>
</dbReference>
<comment type="catalytic activity">
    <reaction evidence="8">
        <text>adenosine + phosphate = alpha-D-ribose 1-phosphate + adenine</text>
        <dbReference type="Rhea" id="RHEA:27642"/>
        <dbReference type="ChEBI" id="CHEBI:16335"/>
        <dbReference type="ChEBI" id="CHEBI:16708"/>
        <dbReference type="ChEBI" id="CHEBI:43474"/>
        <dbReference type="ChEBI" id="CHEBI:57720"/>
        <dbReference type="EC" id="2.4.2.1"/>
    </reaction>
    <physiologicalReaction direction="left-to-right" evidence="8">
        <dbReference type="Rhea" id="RHEA:27643"/>
    </physiologicalReaction>
</comment>
<evidence type="ECO:0000256" key="3">
    <source>
        <dbReference type="ARBA" id="ARBA00022679"/>
    </source>
</evidence>
<dbReference type="Gene3D" id="3.60.140.10">
    <property type="entry name" value="CNF1/YfiH-like putative cysteine hydrolases"/>
    <property type="match status" value="1"/>
</dbReference>
<dbReference type="RefSeq" id="WP_040041300.1">
    <property type="nucleotide sequence ID" value="NZ_JWJG01000028.1"/>
</dbReference>
<dbReference type="GO" id="GO:0017061">
    <property type="term" value="F:S-methyl-5-thioadenosine phosphorylase activity"/>
    <property type="evidence" value="ECO:0007669"/>
    <property type="project" value="UniProtKB-EC"/>
</dbReference>
<comment type="catalytic activity">
    <reaction evidence="1">
        <text>inosine + phosphate = alpha-D-ribose 1-phosphate + hypoxanthine</text>
        <dbReference type="Rhea" id="RHEA:27646"/>
        <dbReference type="ChEBI" id="CHEBI:17368"/>
        <dbReference type="ChEBI" id="CHEBI:17596"/>
        <dbReference type="ChEBI" id="CHEBI:43474"/>
        <dbReference type="ChEBI" id="CHEBI:57720"/>
        <dbReference type="EC" id="2.4.2.1"/>
    </reaction>
    <physiologicalReaction direction="left-to-right" evidence="1">
        <dbReference type="Rhea" id="RHEA:27647"/>
    </physiologicalReaction>
</comment>
<comment type="catalytic activity">
    <reaction evidence="7">
        <text>adenosine + H2O + H(+) = inosine + NH4(+)</text>
        <dbReference type="Rhea" id="RHEA:24408"/>
        <dbReference type="ChEBI" id="CHEBI:15377"/>
        <dbReference type="ChEBI" id="CHEBI:15378"/>
        <dbReference type="ChEBI" id="CHEBI:16335"/>
        <dbReference type="ChEBI" id="CHEBI:17596"/>
        <dbReference type="ChEBI" id="CHEBI:28938"/>
        <dbReference type="EC" id="3.5.4.4"/>
    </reaction>
    <physiologicalReaction direction="left-to-right" evidence="7">
        <dbReference type="Rhea" id="RHEA:24409"/>
    </physiologicalReaction>
</comment>
<dbReference type="CDD" id="cd16833">
    <property type="entry name" value="YfiH"/>
    <property type="match status" value="1"/>
</dbReference>
<evidence type="ECO:0000256" key="5">
    <source>
        <dbReference type="ARBA" id="ARBA00022801"/>
    </source>
</evidence>
<sequence>MHHFIVPDWSNAPTNVAALSTTRMGGTSRAPYDDGAGGGGLNLGTHVGDDPEHVRQNRALLRKQLPAEPAWLSQVHGTRVVNAGDIGQGIPDADASIADRPGVVCVIQTADCLPVLFCDTQGRVVGAAHAGWRGLAHGVLENTAAYMRDAGAGEILAWLGPAIGPDCFEVGQDVFDAFAKRDAGLASAFKPNPAQTGKYWADIYRLAKSILARTGVTRVYGGGLCTVADQDRFFSYRRDKTTGRMASLIWLK</sequence>
<comment type="similarity">
    <text evidence="2 10">Belongs to the purine nucleoside phosphorylase YfiH/LACC1 family.</text>
</comment>
<reference evidence="12 13" key="1">
    <citation type="submission" date="2014-12" db="EMBL/GenBank/DDBJ databases">
        <title>Denitrispirillum autotrophicum gen. nov., sp. nov., Denitrifying, Facultatively Autotrophic Bacteria Isolated from Rice Paddy Soil.</title>
        <authorList>
            <person name="Ishii S."/>
            <person name="Ashida N."/>
            <person name="Ohno H."/>
            <person name="Otsuka S."/>
            <person name="Yokota A."/>
            <person name="Senoo K."/>
        </authorList>
    </citation>
    <scope>NUCLEOTIDE SEQUENCE [LARGE SCALE GENOMIC DNA]</scope>
    <source>
        <strain evidence="12 13">TSA66</strain>
    </source>
</reference>
<evidence type="ECO:0000256" key="1">
    <source>
        <dbReference type="ARBA" id="ARBA00000553"/>
    </source>
</evidence>
<evidence type="ECO:0000313" key="13">
    <source>
        <dbReference type="Proteomes" id="UP000031572"/>
    </source>
</evidence>
<protein>
    <recommendedName>
        <fullName evidence="10">Purine nucleoside phosphorylase</fullName>
    </recommendedName>
</protein>
<dbReference type="AlphaFoldDB" id="A0A0C1Y6N4"/>
<dbReference type="STRING" id="709839.TSA66_20215"/>
<evidence type="ECO:0000256" key="11">
    <source>
        <dbReference type="SAM" id="MobiDB-lite"/>
    </source>
</evidence>
<gene>
    <name evidence="12" type="ORF">TSA66_20215</name>
</gene>